<feature type="domain" description="Peptidase M16 N-terminal" evidence="2">
    <location>
        <begin position="44"/>
        <end position="151"/>
    </location>
</feature>
<dbReference type="Pfam" id="PF05193">
    <property type="entry name" value="Peptidase_M16_C"/>
    <property type="match status" value="1"/>
</dbReference>
<dbReference type="SUPFAM" id="SSF63411">
    <property type="entry name" value="LuxS/MPP-like metallohydrolase"/>
    <property type="match status" value="2"/>
</dbReference>
<dbReference type="OrthoDB" id="9811314at2"/>
<keyword evidence="1" id="KW-0175">Coiled coil</keyword>
<evidence type="ECO:0000313" key="4">
    <source>
        <dbReference type="EMBL" id="RVU25786.1"/>
    </source>
</evidence>
<protein>
    <submittedName>
        <fullName evidence="4">Insulinase family protein</fullName>
    </submittedName>
</protein>
<dbReference type="RefSeq" id="WP_127802989.1">
    <property type="nucleotide sequence ID" value="NZ_SACY01000002.1"/>
</dbReference>
<accession>A0A437PU62</accession>
<sequence>MLNRSVPPVSHPIQAVAFPKPKTIELSNGIDLHIISLGDQEVFKLELVFPAGAIFANKPGISGLTAQLMKRGTQSLNSFELNEAFDFYGAYWDISNQLDNSTLTIYSLCKHLPNLLPLVLDILENSLISEAEFTNELEIEVQKNKHNWEKTSFAANQYFRKHLFANDPYGRISNEQSLRAIEVNDLKLFYENFWKGSKPTIILSGKISNKEIEAVVKSFESLSFKQKTDLKTPELQIGKDQVFYQEKENALQTSIRFGKIGVQRTNPDYFKFAVLNTVLGGFFGSRLQKNIREEKGFTYGISSSNVALQRAAYWIVGTDVNKTNANQTIEEINKEIKKLQTELVSEDELSLVKNYLMGSFVGELTQAFEISEKVKIICLENLPNDFYDQFQSQILSCTSKDLIELANTYWEENQFFDIRVG</sequence>
<dbReference type="PANTHER" id="PTHR11851">
    <property type="entry name" value="METALLOPROTEASE"/>
    <property type="match status" value="1"/>
</dbReference>
<dbReference type="Proteomes" id="UP000282832">
    <property type="component" value="Unassembled WGS sequence"/>
</dbReference>
<dbReference type="Gene3D" id="3.30.830.10">
    <property type="entry name" value="Metalloenzyme, LuxS/M16 peptidase-like"/>
    <property type="match status" value="2"/>
</dbReference>
<reference evidence="4 5" key="1">
    <citation type="submission" date="2019-01" db="EMBL/GenBank/DDBJ databases">
        <authorList>
            <person name="Chen W.-M."/>
        </authorList>
    </citation>
    <scope>NUCLEOTIDE SEQUENCE [LARGE SCALE GENOMIC DNA]</scope>
    <source>
        <strain evidence="4 5">FSY-15</strain>
    </source>
</reference>
<keyword evidence="5" id="KW-1185">Reference proteome</keyword>
<evidence type="ECO:0000256" key="1">
    <source>
        <dbReference type="SAM" id="Coils"/>
    </source>
</evidence>
<evidence type="ECO:0000259" key="2">
    <source>
        <dbReference type="Pfam" id="PF00675"/>
    </source>
</evidence>
<dbReference type="InterPro" id="IPR050361">
    <property type="entry name" value="MPP/UQCRC_Complex"/>
</dbReference>
<dbReference type="InterPro" id="IPR011765">
    <property type="entry name" value="Pept_M16_N"/>
</dbReference>
<proteinExistence type="predicted"/>
<feature type="coiled-coil region" evidence="1">
    <location>
        <begin position="322"/>
        <end position="349"/>
    </location>
</feature>
<dbReference type="InterPro" id="IPR011249">
    <property type="entry name" value="Metalloenz_LuxS/M16"/>
</dbReference>
<feature type="domain" description="Peptidase M16 C-terminal" evidence="3">
    <location>
        <begin position="181"/>
        <end position="355"/>
    </location>
</feature>
<evidence type="ECO:0000313" key="5">
    <source>
        <dbReference type="Proteomes" id="UP000282832"/>
    </source>
</evidence>
<name>A0A437PU62_9BACT</name>
<dbReference type="PANTHER" id="PTHR11851:SF224">
    <property type="entry name" value="PROCESSING PROTEASE"/>
    <property type="match status" value="1"/>
</dbReference>
<dbReference type="AlphaFoldDB" id="A0A437PU62"/>
<comment type="caution">
    <text evidence="4">The sequence shown here is derived from an EMBL/GenBank/DDBJ whole genome shotgun (WGS) entry which is preliminary data.</text>
</comment>
<dbReference type="EMBL" id="SACY01000002">
    <property type="protein sequence ID" value="RVU25786.1"/>
    <property type="molecule type" value="Genomic_DNA"/>
</dbReference>
<evidence type="ECO:0000259" key="3">
    <source>
        <dbReference type="Pfam" id="PF05193"/>
    </source>
</evidence>
<dbReference type="InterPro" id="IPR007863">
    <property type="entry name" value="Peptidase_M16_C"/>
</dbReference>
<organism evidence="4 5">
    <name type="scientific">Sandaracinomonas limnophila</name>
    <dbReference type="NCBI Taxonomy" id="1862386"/>
    <lineage>
        <taxon>Bacteria</taxon>
        <taxon>Pseudomonadati</taxon>
        <taxon>Bacteroidota</taxon>
        <taxon>Cytophagia</taxon>
        <taxon>Cytophagales</taxon>
        <taxon>Flectobacillaceae</taxon>
        <taxon>Sandaracinomonas</taxon>
    </lineage>
</organism>
<dbReference type="Pfam" id="PF00675">
    <property type="entry name" value="Peptidase_M16"/>
    <property type="match status" value="1"/>
</dbReference>
<gene>
    <name evidence="4" type="ORF">EOJ36_05045</name>
</gene>
<dbReference type="GO" id="GO:0046872">
    <property type="term" value="F:metal ion binding"/>
    <property type="evidence" value="ECO:0007669"/>
    <property type="project" value="InterPro"/>
</dbReference>